<evidence type="ECO:0000313" key="2">
    <source>
        <dbReference type="Proteomes" id="UP001163846"/>
    </source>
</evidence>
<evidence type="ECO:0000313" key="1">
    <source>
        <dbReference type="EMBL" id="KAJ3839999.1"/>
    </source>
</evidence>
<keyword evidence="2" id="KW-1185">Reference proteome</keyword>
<protein>
    <submittedName>
        <fullName evidence="1">Uncharacterized protein</fullName>
    </submittedName>
</protein>
<name>A0AA38UFV8_9AGAR</name>
<dbReference type="EMBL" id="MU806099">
    <property type="protein sequence ID" value="KAJ3839999.1"/>
    <property type="molecule type" value="Genomic_DNA"/>
</dbReference>
<proteinExistence type="predicted"/>
<dbReference type="AlphaFoldDB" id="A0AA38UFV8"/>
<reference evidence="1" key="1">
    <citation type="submission" date="2022-08" db="EMBL/GenBank/DDBJ databases">
        <authorList>
            <consortium name="DOE Joint Genome Institute"/>
            <person name="Min B."/>
            <person name="Riley R."/>
            <person name="Sierra-Patev S."/>
            <person name="Naranjo-Ortiz M."/>
            <person name="Looney B."/>
            <person name="Konkel Z."/>
            <person name="Slot J.C."/>
            <person name="Sakamoto Y."/>
            <person name="Steenwyk J.L."/>
            <person name="Rokas A."/>
            <person name="Carro J."/>
            <person name="Camarero S."/>
            <person name="Ferreira P."/>
            <person name="Molpeceres G."/>
            <person name="Ruiz-Duenas F.J."/>
            <person name="Serrano A."/>
            <person name="Henrissat B."/>
            <person name="Drula E."/>
            <person name="Hughes K.W."/>
            <person name="Mata J.L."/>
            <person name="Ishikawa N.K."/>
            <person name="Vargas-Isla R."/>
            <person name="Ushijima S."/>
            <person name="Smith C.A."/>
            <person name="Ahrendt S."/>
            <person name="Andreopoulos W."/>
            <person name="He G."/>
            <person name="Labutti K."/>
            <person name="Lipzen A."/>
            <person name="Ng V."/>
            <person name="Sandor L."/>
            <person name="Barry K."/>
            <person name="Martinez A.T."/>
            <person name="Xiao Y."/>
            <person name="Gibbons J.G."/>
            <person name="Terashima K."/>
            <person name="Hibbett D.S."/>
            <person name="Grigoriev I.V."/>
        </authorList>
    </citation>
    <scope>NUCLEOTIDE SEQUENCE</scope>
    <source>
        <strain evidence="1">TFB9207</strain>
    </source>
</reference>
<gene>
    <name evidence="1" type="ORF">F5878DRAFT_91143</name>
</gene>
<dbReference type="Proteomes" id="UP001163846">
    <property type="component" value="Unassembled WGS sequence"/>
</dbReference>
<organism evidence="1 2">
    <name type="scientific">Lentinula raphanica</name>
    <dbReference type="NCBI Taxonomy" id="153919"/>
    <lineage>
        <taxon>Eukaryota</taxon>
        <taxon>Fungi</taxon>
        <taxon>Dikarya</taxon>
        <taxon>Basidiomycota</taxon>
        <taxon>Agaricomycotina</taxon>
        <taxon>Agaricomycetes</taxon>
        <taxon>Agaricomycetidae</taxon>
        <taxon>Agaricales</taxon>
        <taxon>Marasmiineae</taxon>
        <taxon>Omphalotaceae</taxon>
        <taxon>Lentinula</taxon>
    </lineage>
</organism>
<sequence length="286" mass="32888">MVQHWQLISIDNRATAGHLGEIKRFFWRPSRAIFHLPAVAVPLAYKIDNRSPGDQAKAQRMALESQRSSLLLTLPFELLLIIAEDLGKDYLHLLCFSLTCSFLSEITAHARYHSLCYKLKQESWSGSRIILIGNRSKSLPKTMLTNEEKEELGLPNDTKSRIVARALYHVAYDSFQKLSHIPNDLVFGDQRVRTNPKLHDELLTATGNERHMDWISITRKDCVLQRQHEDSWMLRNLSKREYVILPDSGYIMQFLYNLVGVTEYSFTGTKGTWAGDRIDLTVDSTH</sequence>
<comment type="caution">
    <text evidence="1">The sequence shown here is derived from an EMBL/GenBank/DDBJ whole genome shotgun (WGS) entry which is preliminary data.</text>
</comment>
<accession>A0AA38UFV8</accession>